<comment type="caution">
    <text evidence="2">The sequence shown here is derived from an EMBL/GenBank/DDBJ whole genome shotgun (WGS) entry which is preliminary data.</text>
</comment>
<dbReference type="AlphaFoldDB" id="A0A397SUT6"/>
<feature type="transmembrane region" description="Helical" evidence="1">
    <location>
        <begin position="30"/>
        <end position="55"/>
    </location>
</feature>
<reference evidence="2 3" key="1">
    <citation type="submission" date="2018-06" db="EMBL/GenBank/DDBJ databases">
        <title>Comparative genomics reveals the genomic features of Rhizophagus irregularis, R. cerebriforme, R. diaphanum and Gigaspora rosea, and their symbiotic lifestyle signature.</title>
        <authorList>
            <person name="Morin E."/>
            <person name="San Clemente H."/>
            <person name="Chen E.C.H."/>
            <person name="De La Providencia I."/>
            <person name="Hainaut M."/>
            <person name="Kuo A."/>
            <person name="Kohler A."/>
            <person name="Murat C."/>
            <person name="Tang N."/>
            <person name="Roy S."/>
            <person name="Loubradou J."/>
            <person name="Henrissat B."/>
            <person name="Grigoriev I.V."/>
            <person name="Corradi N."/>
            <person name="Roux C."/>
            <person name="Martin F.M."/>
        </authorList>
    </citation>
    <scope>NUCLEOTIDE SEQUENCE [LARGE SCALE GENOMIC DNA]</scope>
    <source>
        <strain evidence="2 3">DAOM 227022</strain>
    </source>
</reference>
<keyword evidence="3" id="KW-1185">Reference proteome</keyword>
<keyword evidence="1" id="KW-1133">Transmembrane helix</keyword>
<keyword evidence="1" id="KW-0812">Transmembrane</keyword>
<proteinExistence type="predicted"/>
<sequence length="126" mass="14274">MLHSHTSHHKRFSSSSHLHVKRGVPVSNNASLIIVAILLTAVVISFLLVLVIIILNQRRRSRNRVSDSKLKPLQLVVTNEISHLQSKRESQNQMRLSVPVELAKPVKEYYRGEAKPLILSNTDLKV</sequence>
<protein>
    <submittedName>
        <fullName evidence="2">Uncharacterized protein</fullName>
    </submittedName>
</protein>
<gene>
    <name evidence="2" type="ORF">C1645_876693</name>
</gene>
<evidence type="ECO:0000313" key="3">
    <source>
        <dbReference type="Proteomes" id="UP000265703"/>
    </source>
</evidence>
<keyword evidence="1" id="KW-0472">Membrane</keyword>
<dbReference type="EMBL" id="QKYT01000218">
    <property type="protein sequence ID" value="RIA89472.1"/>
    <property type="molecule type" value="Genomic_DNA"/>
</dbReference>
<evidence type="ECO:0000313" key="2">
    <source>
        <dbReference type="EMBL" id="RIA89472.1"/>
    </source>
</evidence>
<dbReference type="Proteomes" id="UP000265703">
    <property type="component" value="Unassembled WGS sequence"/>
</dbReference>
<dbReference type="OrthoDB" id="2444770at2759"/>
<evidence type="ECO:0000256" key="1">
    <source>
        <dbReference type="SAM" id="Phobius"/>
    </source>
</evidence>
<name>A0A397SUT6_9GLOM</name>
<accession>A0A397SUT6</accession>
<organism evidence="2 3">
    <name type="scientific">Glomus cerebriforme</name>
    <dbReference type="NCBI Taxonomy" id="658196"/>
    <lineage>
        <taxon>Eukaryota</taxon>
        <taxon>Fungi</taxon>
        <taxon>Fungi incertae sedis</taxon>
        <taxon>Mucoromycota</taxon>
        <taxon>Glomeromycotina</taxon>
        <taxon>Glomeromycetes</taxon>
        <taxon>Glomerales</taxon>
        <taxon>Glomeraceae</taxon>
        <taxon>Glomus</taxon>
    </lineage>
</organism>